<keyword evidence="2" id="KW-1185">Reference proteome</keyword>
<reference evidence="1" key="1">
    <citation type="submission" date="2021-06" db="EMBL/GenBank/DDBJ databases">
        <authorList>
            <person name="Kallberg Y."/>
            <person name="Tangrot J."/>
            <person name="Rosling A."/>
        </authorList>
    </citation>
    <scope>NUCLEOTIDE SEQUENCE</scope>
    <source>
        <strain evidence="1">IL203A</strain>
    </source>
</reference>
<dbReference type="EMBL" id="CAJVPU010050783">
    <property type="protein sequence ID" value="CAG8760070.1"/>
    <property type="molecule type" value="Genomic_DNA"/>
</dbReference>
<name>A0ACA9QPC0_9GLOM</name>
<evidence type="ECO:0000313" key="1">
    <source>
        <dbReference type="EMBL" id="CAG8760070.1"/>
    </source>
</evidence>
<evidence type="ECO:0000313" key="2">
    <source>
        <dbReference type="Proteomes" id="UP000789702"/>
    </source>
</evidence>
<comment type="caution">
    <text evidence="1">The sequence shown here is derived from an EMBL/GenBank/DDBJ whole genome shotgun (WGS) entry which is preliminary data.</text>
</comment>
<feature type="non-terminal residue" evidence="1">
    <location>
        <position position="1"/>
    </location>
</feature>
<proteinExistence type="predicted"/>
<gene>
    <name evidence="1" type="ORF">DHETER_LOCUS15194</name>
</gene>
<protein>
    <submittedName>
        <fullName evidence="1">7098_t:CDS:1</fullName>
    </submittedName>
</protein>
<sequence>IASVSGAVIYFLVSQFLAVFIIVLMSSRLAAYTGIVYSSCNLCIKCYWINAG</sequence>
<feature type="non-terminal residue" evidence="1">
    <location>
        <position position="52"/>
    </location>
</feature>
<organism evidence="1 2">
    <name type="scientific">Dentiscutata heterogama</name>
    <dbReference type="NCBI Taxonomy" id="1316150"/>
    <lineage>
        <taxon>Eukaryota</taxon>
        <taxon>Fungi</taxon>
        <taxon>Fungi incertae sedis</taxon>
        <taxon>Mucoromycota</taxon>
        <taxon>Glomeromycotina</taxon>
        <taxon>Glomeromycetes</taxon>
        <taxon>Diversisporales</taxon>
        <taxon>Gigasporaceae</taxon>
        <taxon>Dentiscutata</taxon>
    </lineage>
</organism>
<accession>A0ACA9QPC0</accession>
<dbReference type="Proteomes" id="UP000789702">
    <property type="component" value="Unassembled WGS sequence"/>
</dbReference>